<dbReference type="EC" id="1.1.1.12" evidence="8"/>
<evidence type="ECO:0000256" key="5">
    <source>
        <dbReference type="ARBA" id="ARBA00022833"/>
    </source>
</evidence>
<gene>
    <name evidence="14" type="ORF">DASB73_034250</name>
</gene>
<comment type="similarity">
    <text evidence="2 11">Belongs to the zinc-containing alcohol dehydrogenase family.</text>
</comment>
<evidence type="ECO:0000256" key="11">
    <source>
        <dbReference type="RuleBase" id="RU361277"/>
    </source>
</evidence>
<dbReference type="PROSITE" id="PS00059">
    <property type="entry name" value="ADH_ZINC"/>
    <property type="match status" value="1"/>
</dbReference>
<dbReference type="Gene3D" id="3.40.50.720">
    <property type="entry name" value="NAD(P)-binding Rossmann-like Domain"/>
    <property type="match status" value="1"/>
</dbReference>
<dbReference type="InterPro" id="IPR036291">
    <property type="entry name" value="NAD(P)-bd_dom_sf"/>
</dbReference>
<evidence type="ECO:0000313" key="14">
    <source>
        <dbReference type="EMBL" id="GMM52462.1"/>
    </source>
</evidence>
<dbReference type="SUPFAM" id="SSF51735">
    <property type="entry name" value="NAD(P)-binding Rossmann-fold domains"/>
    <property type="match status" value="1"/>
</dbReference>
<dbReference type="AlphaFoldDB" id="A0AAV5RND8"/>
<dbReference type="GO" id="GO:0050019">
    <property type="term" value="F:L-arabinitol 4-dehydrogenase activity"/>
    <property type="evidence" value="ECO:0007669"/>
    <property type="project" value="UniProtKB-EC"/>
</dbReference>
<feature type="domain" description="Alcohol dehydrogenase-like N-terminal" evidence="13">
    <location>
        <begin position="29"/>
        <end position="141"/>
    </location>
</feature>
<keyword evidence="15" id="KW-1185">Reference proteome</keyword>
<dbReference type="Gene3D" id="3.90.180.10">
    <property type="entry name" value="Medium-chain alcohol dehydrogenases, catalytic domain"/>
    <property type="match status" value="1"/>
</dbReference>
<evidence type="ECO:0000256" key="2">
    <source>
        <dbReference type="ARBA" id="ARBA00008072"/>
    </source>
</evidence>
<feature type="domain" description="Alcohol dehydrogenase-like C-terminal" evidence="12">
    <location>
        <begin position="180"/>
        <end position="311"/>
    </location>
</feature>
<keyword evidence="6" id="KW-0560">Oxidoreductase</keyword>
<evidence type="ECO:0000256" key="4">
    <source>
        <dbReference type="ARBA" id="ARBA00022723"/>
    </source>
</evidence>
<dbReference type="GO" id="GO:0006062">
    <property type="term" value="P:sorbitol catabolic process"/>
    <property type="evidence" value="ECO:0007669"/>
    <property type="project" value="TreeGrafter"/>
</dbReference>
<comment type="catalytic activity">
    <reaction evidence="10">
        <text>L-arabinitol + NAD(+) = L-xylulose + NADH + H(+)</text>
        <dbReference type="Rhea" id="RHEA:16381"/>
        <dbReference type="ChEBI" id="CHEBI:15378"/>
        <dbReference type="ChEBI" id="CHEBI:17399"/>
        <dbReference type="ChEBI" id="CHEBI:18403"/>
        <dbReference type="ChEBI" id="CHEBI:57540"/>
        <dbReference type="ChEBI" id="CHEBI:57945"/>
        <dbReference type="EC" id="1.1.1.12"/>
    </reaction>
</comment>
<keyword evidence="5 11" id="KW-0862">Zinc</keyword>
<name>A0AAV5RND8_STABA</name>
<dbReference type="InterPro" id="IPR013149">
    <property type="entry name" value="ADH-like_C"/>
</dbReference>
<evidence type="ECO:0000256" key="6">
    <source>
        <dbReference type="ARBA" id="ARBA00023002"/>
    </source>
</evidence>
<evidence type="ECO:0000256" key="9">
    <source>
        <dbReference type="ARBA" id="ARBA00039783"/>
    </source>
</evidence>
<dbReference type="InterPro" id="IPR002328">
    <property type="entry name" value="ADH_Zn_CS"/>
</dbReference>
<dbReference type="Proteomes" id="UP001362899">
    <property type="component" value="Unassembled WGS sequence"/>
</dbReference>
<dbReference type="PANTHER" id="PTHR43161:SF12">
    <property type="entry name" value="L-ARABINITOL 4-DEHYDROGENASE"/>
    <property type="match status" value="1"/>
</dbReference>
<evidence type="ECO:0000313" key="15">
    <source>
        <dbReference type="Proteomes" id="UP001362899"/>
    </source>
</evidence>
<comment type="caution">
    <text evidence="14">The sequence shown here is derived from an EMBL/GenBank/DDBJ whole genome shotgun (WGS) entry which is preliminary data.</text>
</comment>
<sequence>MAGEKNFGIYTNPEHDLYGEEVAMPKAPGENEVTVKIIACGICGSDVHYQKEGTSGLNHVEEPMILGHEAAGIIVAVGPNVKQHKVGDRVSVEPGTPCNVCENCITGHYNGCPTLQFKSCPGYPGLLQKYVNHPARLCYNIGDLSFEEGALLEPLSVALSGVRRSGLTVGEPTIVSGAGPIGVLTALVARAAGASPLLIVDINEARLDLAKKIVPGVLTHKTDLKLTPKETAKKLQEQLGSKAKRVIECTGNEAAISTGIFSMEFAATIVIIGVGADEVKVPINYISFNEMTVKSIFRYTNTWPTLIRMIQSGVLNVKDCVSFKYGYKDSKEAFEKAADPKSTGIKTMILMDQE</sequence>
<keyword evidence="4 11" id="KW-0479">Metal-binding</keyword>
<dbReference type="InterPro" id="IPR013154">
    <property type="entry name" value="ADH-like_N"/>
</dbReference>
<dbReference type="InterPro" id="IPR011032">
    <property type="entry name" value="GroES-like_sf"/>
</dbReference>
<dbReference type="PANTHER" id="PTHR43161">
    <property type="entry name" value="SORBITOL DEHYDROGENASE"/>
    <property type="match status" value="1"/>
</dbReference>
<proteinExistence type="inferred from homology"/>
<evidence type="ECO:0000256" key="8">
    <source>
        <dbReference type="ARBA" id="ARBA00038954"/>
    </source>
</evidence>
<reference evidence="14 15" key="1">
    <citation type="journal article" date="2023" name="Elife">
        <title>Identification of key yeast species and microbe-microbe interactions impacting larval growth of Drosophila in the wild.</title>
        <authorList>
            <person name="Mure A."/>
            <person name="Sugiura Y."/>
            <person name="Maeda R."/>
            <person name="Honda K."/>
            <person name="Sakurai N."/>
            <person name="Takahashi Y."/>
            <person name="Watada M."/>
            <person name="Katoh T."/>
            <person name="Gotoh A."/>
            <person name="Gotoh Y."/>
            <person name="Taniguchi I."/>
            <person name="Nakamura K."/>
            <person name="Hayashi T."/>
            <person name="Katayama T."/>
            <person name="Uemura T."/>
            <person name="Hattori Y."/>
        </authorList>
    </citation>
    <scope>NUCLEOTIDE SEQUENCE [LARGE SCALE GENOMIC DNA]</scope>
    <source>
        <strain evidence="14 15">SB-73</strain>
    </source>
</reference>
<dbReference type="CDD" id="cd05285">
    <property type="entry name" value="sorbitol_DH"/>
    <property type="match status" value="1"/>
</dbReference>
<dbReference type="SUPFAM" id="SSF50129">
    <property type="entry name" value="GroES-like"/>
    <property type="match status" value="1"/>
</dbReference>
<keyword evidence="7" id="KW-0520">NAD</keyword>
<accession>A0AAV5RND8</accession>
<dbReference type="GO" id="GO:0003939">
    <property type="term" value="F:L-iditol 2-dehydrogenase (NAD+) activity"/>
    <property type="evidence" value="ECO:0007669"/>
    <property type="project" value="TreeGrafter"/>
</dbReference>
<organism evidence="14 15">
    <name type="scientific">Starmerella bacillaris</name>
    <name type="common">Yeast</name>
    <name type="synonym">Candida zemplinina</name>
    <dbReference type="NCBI Taxonomy" id="1247836"/>
    <lineage>
        <taxon>Eukaryota</taxon>
        <taxon>Fungi</taxon>
        <taxon>Dikarya</taxon>
        <taxon>Ascomycota</taxon>
        <taxon>Saccharomycotina</taxon>
        <taxon>Dipodascomycetes</taxon>
        <taxon>Dipodascales</taxon>
        <taxon>Trichomonascaceae</taxon>
        <taxon>Starmerella</taxon>
    </lineage>
</organism>
<dbReference type="InterPro" id="IPR045306">
    <property type="entry name" value="SDH-like"/>
</dbReference>
<dbReference type="GO" id="GO:0008270">
    <property type="term" value="F:zinc ion binding"/>
    <property type="evidence" value="ECO:0007669"/>
    <property type="project" value="InterPro"/>
</dbReference>
<comment type="cofactor">
    <cofactor evidence="1 11">
        <name>Zn(2+)</name>
        <dbReference type="ChEBI" id="CHEBI:29105"/>
    </cofactor>
</comment>
<evidence type="ECO:0000256" key="1">
    <source>
        <dbReference type="ARBA" id="ARBA00001947"/>
    </source>
</evidence>
<dbReference type="FunFam" id="3.40.50.720:FF:000068">
    <property type="entry name" value="Sorbitol dehydrogenase"/>
    <property type="match status" value="1"/>
</dbReference>
<evidence type="ECO:0000256" key="3">
    <source>
        <dbReference type="ARBA" id="ARBA00011881"/>
    </source>
</evidence>
<dbReference type="EMBL" id="BTGC01000008">
    <property type="protein sequence ID" value="GMM52462.1"/>
    <property type="molecule type" value="Genomic_DNA"/>
</dbReference>
<evidence type="ECO:0000256" key="7">
    <source>
        <dbReference type="ARBA" id="ARBA00023027"/>
    </source>
</evidence>
<comment type="subunit">
    <text evidence="3">Homotetramer.</text>
</comment>
<evidence type="ECO:0000259" key="12">
    <source>
        <dbReference type="Pfam" id="PF00107"/>
    </source>
</evidence>
<dbReference type="Pfam" id="PF00107">
    <property type="entry name" value="ADH_zinc_N"/>
    <property type="match status" value="1"/>
</dbReference>
<protein>
    <recommendedName>
        <fullName evidence="9">L-arabinitol 4-dehydrogenase</fullName>
        <ecNumber evidence="8">1.1.1.12</ecNumber>
    </recommendedName>
</protein>
<dbReference type="Pfam" id="PF08240">
    <property type="entry name" value="ADH_N"/>
    <property type="match status" value="1"/>
</dbReference>
<evidence type="ECO:0000259" key="13">
    <source>
        <dbReference type="Pfam" id="PF08240"/>
    </source>
</evidence>
<evidence type="ECO:0000256" key="10">
    <source>
        <dbReference type="ARBA" id="ARBA00049317"/>
    </source>
</evidence>